<sequence>MAALDSSVTSRTQARADHFRSGLLFALASAFAFGCSGPFAKALMTAGWSPTAAVTARLAGGALAMAVFATVVRPGWVREARHHARTVVLYGIVPIAGAQLFYFNAVAHLSVGVALLLEYTAPLLVVGWLWATTRHRPSGMTLAGVVLAVGGITLVLGIIGPGGVAAAHINLVGVGWGLAAAVCAACYFLMSDKAGAMSDKEVADGRPPLHPITLAAAGLAFGAVTVAALGFSGLMPLAFTANDAVVAGFTTPWIVPVIALALIPTAIAYTLGIVGIARLRPRFASLVGLSEVMFAVLAAWMLLGEGMAAGQVIGGAIVLAGLALARQGDRGELVGETNVGETSVTPTALPQTTPVARGGPATIDP</sequence>
<dbReference type="InterPro" id="IPR000620">
    <property type="entry name" value="EamA_dom"/>
</dbReference>
<dbReference type="Proteomes" id="UP000254291">
    <property type="component" value="Unassembled WGS sequence"/>
</dbReference>
<feature type="transmembrane region" description="Helical" evidence="8">
    <location>
        <begin position="165"/>
        <end position="190"/>
    </location>
</feature>
<dbReference type="PANTHER" id="PTHR32322:SF18">
    <property type="entry name" value="S-ADENOSYLMETHIONINE_S-ADENOSYLHOMOCYSTEINE TRANSPORTER"/>
    <property type="match status" value="1"/>
</dbReference>
<feature type="transmembrane region" description="Helical" evidence="8">
    <location>
        <begin position="283"/>
        <end position="302"/>
    </location>
</feature>
<feature type="transmembrane region" description="Helical" evidence="8">
    <location>
        <begin position="21"/>
        <end position="40"/>
    </location>
</feature>
<evidence type="ECO:0000256" key="5">
    <source>
        <dbReference type="ARBA" id="ARBA00022989"/>
    </source>
</evidence>
<gene>
    <name evidence="10" type="primary">rhtA_1</name>
    <name evidence="10" type="ORF">NCTC10742_01251</name>
</gene>
<proteinExistence type="inferred from homology"/>
<dbReference type="EMBL" id="UGQM01000001">
    <property type="protein sequence ID" value="STZ42041.1"/>
    <property type="molecule type" value="Genomic_DNA"/>
</dbReference>
<feature type="transmembrane region" description="Helical" evidence="8">
    <location>
        <begin position="142"/>
        <end position="159"/>
    </location>
</feature>
<keyword evidence="5 8" id="KW-1133">Transmembrane helix</keyword>
<feature type="transmembrane region" description="Helical" evidence="8">
    <location>
        <begin position="211"/>
        <end position="233"/>
    </location>
</feature>
<dbReference type="GO" id="GO:0005886">
    <property type="term" value="C:plasma membrane"/>
    <property type="evidence" value="ECO:0007669"/>
    <property type="project" value="UniProtKB-SubCell"/>
</dbReference>
<evidence type="ECO:0000256" key="3">
    <source>
        <dbReference type="ARBA" id="ARBA00022475"/>
    </source>
</evidence>
<comment type="similarity">
    <text evidence="2">Belongs to the EamA transporter family.</text>
</comment>
<dbReference type="PANTHER" id="PTHR32322">
    <property type="entry name" value="INNER MEMBRANE TRANSPORTER"/>
    <property type="match status" value="1"/>
</dbReference>
<evidence type="ECO:0000256" key="7">
    <source>
        <dbReference type="SAM" id="MobiDB-lite"/>
    </source>
</evidence>
<organism evidence="10 11">
    <name type="scientific">Mycolicibacterium gilvum</name>
    <dbReference type="NCBI Taxonomy" id="1804"/>
    <lineage>
        <taxon>Bacteria</taxon>
        <taxon>Bacillati</taxon>
        <taxon>Actinomycetota</taxon>
        <taxon>Actinomycetes</taxon>
        <taxon>Mycobacteriales</taxon>
        <taxon>Mycobacteriaceae</taxon>
        <taxon>Mycolicibacterium</taxon>
    </lineage>
</organism>
<feature type="compositionally biased region" description="Polar residues" evidence="7">
    <location>
        <begin position="340"/>
        <end position="354"/>
    </location>
</feature>
<feature type="transmembrane region" description="Helical" evidence="8">
    <location>
        <begin position="52"/>
        <end position="72"/>
    </location>
</feature>
<name>A0A378SHF4_9MYCO</name>
<evidence type="ECO:0000256" key="4">
    <source>
        <dbReference type="ARBA" id="ARBA00022692"/>
    </source>
</evidence>
<accession>A0A378SHF4</accession>
<dbReference type="Pfam" id="PF00892">
    <property type="entry name" value="EamA"/>
    <property type="match status" value="2"/>
</dbReference>
<dbReference type="RefSeq" id="WP_115326756.1">
    <property type="nucleotide sequence ID" value="NZ_JACKST010000147.1"/>
</dbReference>
<evidence type="ECO:0000256" key="1">
    <source>
        <dbReference type="ARBA" id="ARBA00004651"/>
    </source>
</evidence>
<dbReference type="SUPFAM" id="SSF103481">
    <property type="entry name" value="Multidrug resistance efflux transporter EmrE"/>
    <property type="match status" value="2"/>
</dbReference>
<feature type="region of interest" description="Disordered" evidence="7">
    <location>
        <begin position="340"/>
        <end position="365"/>
    </location>
</feature>
<evidence type="ECO:0000256" key="8">
    <source>
        <dbReference type="SAM" id="Phobius"/>
    </source>
</evidence>
<feature type="transmembrane region" description="Helical" evidence="8">
    <location>
        <begin position="84"/>
        <end position="103"/>
    </location>
</feature>
<keyword evidence="6 8" id="KW-0472">Membrane</keyword>
<protein>
    <submittedName>
        <fullName evidence="10">Drug/metabolite transporter permease</fullName>
    </submittedName>
</protein>
<keyword evidence="3" id="KW-1003">Cell membrane</keyword>
<feature type="domain" description="EamA" evidence="9">
    <location>
        <begin position="172"/>
        <end position="325"/>
    </location>
</feature>
<dbReference type="AlphaFoldDB" id="A0A378SHF4"/>
<evidence type="ECO:0000313" key="11">
    <source>
        <dbReference type="Proteomes" id="UP000254291"/>
    </source>
</evidence>
<evidence type="ECO:0000256" key="2">
    <source>
        <dbReference type="ARBA" id="ARBA00007362"/>
    </source>
</evidence>
<feature type="transmembrane region" description="Helical" evidence="8">
    <location>
        <begin position="109"/>
        <end position="130"/>
    </location>
</feature>
<reference evidence="10 11" key="1">
    <citation type="submission" date="2018-06" db="EMBL/GenBank/DDBJ databases">
        <authorList>
            <consortium name="Pathogen Informatics"/>
            <person name="Doyle S."/>
        </authorList>
    </citation>
    <scope>NUCLEOTIDE SEQUENCE [LARGE SCALE GENOMIC DNA]</scope>
    <source>
        <strain evidence="10 11">NCTC10742</strain>
    </source>
</reference>
<evidence type="ECO:0000259" key="9">
    <source>
        <dbReference type="Pfam" id="PF00892"/>
    </source>
</evidence>
<dbReference type="InterPro" id="IPR037185">
    <property type="entry name" value="EmrE-like"/>
</dbReference>
<evidence type="ECO:0000313" key="10">
    <source>
        <dbReference type="EMBL" id="STZ42041.1"/>
    </source>
</evidence>
<dbReference type="InterPro" id="IPR050638">
    <property type="entry name" value="AA-Vitamin_Transporters"/>
</dbReference>
<feature type="domain" description="EamA" evidence="9">
    <location>
        <begin position="21"/>
        <end position="156"/>
    </location>
</feature>
<keyword evidence="4 8" id="KW-0812">Transmembrane</keyword>
<feature type="transmembrane region" description="Helical" evidence="8">
    <location>
        <begin position="253"/>
        <end position="276"/>
    </location>
</feature>
<comment type="subcellular location">
    <subcellularLocation>
        <location evidence="1">Cell membrane</location>
        <topology evidence="1">Multi-pass membrane protein</topology>
    </subcellularLocation>
</comment>
<evidence type="ECO:0000256" key="6">
    <source>
        <dbReference type="ARBA" id="ARBA00023136"/>
    </source>
</evidence>
<feature type="transmembrane region" description="Helical" evidence="8">
    <location>
        <begin position="308"/>
        <end position="325"/>
    </location>
</feature>